<dbReference type="GO" id="GO:0005737">
    <property type="term" value="C:cytoplasm"/>
    <property type="evidence" value="ECO:0007669"/>
    <property type="project" value="TreeGrafter"/>
</dbReference>
<accession>A0A6P8RU83</accession>
<feature type="coiled-coil region" evidence="3">
    <location>
        <begin position="906"/>
        <end position="933"/>
    </location>
</feature>
<feature type="region of interest" description="Disordered" evidence="4">
    <location>
        <begin position="1853"/>
        <end position="1895"/>
    </location>
</feature>
<comment type="subcellular location">
    <subcellularLocation>
        <location evidence="1">Nucleus</location>
    </subcellularLocation>
</comment>
<evidence type="ECO:0000256" key="4">
    <source>
        <dbReference type="SAM" id="MobiDB-lite"/>
    </source>
</evidence>
<dbReference type="InterPro" id="IPR052082">
    <property type="entry name" value="Myelin_sheath_structural"/>
</dbReference>
<evidence type="ECO:0000256" key="2">
    <source>
        <dbReference type="ARBA" id="ARBA00023242"/>
    </source>
</evidence>
<feature type="compositionally biased region" description="Acidic residues" evidence="4">
    <location>
        <begin position="25"/>
        <end position="38"/>
    </location>
</feature>
<evidence type="ECO:0000256" key="3">
    <source>
        <dbReference type="SAM" id="Coils"/>
    </source>
</evidence>
<keyword evidence="2" id="KW-0539">Nucleus</keyword>
<dbReference type="PANTHER" id="PTHR23348">
    <property type="entry name" value="PERIAXIN/AHNAK"/>
    <property type="match status" value="1"/>
</dbReference>
<dbReference type="Proteomes" id="UP000515159">
    <property type="component" value="Chromosome 7"/>
</dbReference>
<evidence type="ECO:0000259" key="5">
    <source>
        <dbReference type="PROSITE" id="PS50106"/>
    </source>
</evidence>
<dbReference type="Gene3D" id="2.30.42.10">
    <property type="match status" value="1"/>
</dbReference>
<dbReference type="PROSITE" id="PS50106">
    <property type="entry name" value="PDZ"/>
    <property type="match status" value="1"/>
</dbReference>
<dbReference type="GO" id="GO:0005634">
    <property type="term" value="C:nucleus"/>
    <property type="evidence" value="ECO:0007669"/>
    <property type="project" value="UniProtKB-SubCell"/>
</dbReference>
<sequence>MCDCFHLVLPNWQGSPASGSGRPLEEEEPDGDPEDNDYTSEVAIESIRPRPQGSSPINEYPMEEDYFNKKRQEAISHKEYTGDFKKSQFEEGFETRQLSVKMSDSEEHMEVMLTTEAEEGATGFSVSGGGESGIFVQQVIKESPDSKILSIKEGDQLLSATIYFDNIKYEDALKILQYAEPYKVQFNLKRKLLKEESHLVVQSTKDKTQGKDTTDNTLGISEEREKDKVTVKRREHKPMRSKRERLSWPKFPSIKSSKILGHRRSRSTSETFEEIRSDISLASTNMESQFQREEKCLVGKKGNQNKLKFLGFKVHKRKTEDNQVSEIQHTVICETEKLAVEGDGSDWSTKLTTAPMDVQMTKILPFDCCTSADINLQKRTEVQDNENNELKNKYSESSVHTRVYPEVEISIPKHTEFLSVFKMPSTDMNTQTITAQALESTMPEQLHQTESLDKMTYQEMKPRDPDWKIQIPILQTPKFAAFAPAEKRTETEGDNTKDEPDARFQKVTSELGIESPGQEMINHTLEAQSDILSWKMPIIKMPKLPKLYTRAAKEETGLPSEENSVTKEEKMDTEWRYITSESERKMNKTRHEKHGGSLTMPKLNLPSFGELTRNETGHDDGETNKNQDRTIETTRDFDVQIRSTETEMKPSTVDFKGPKEKSITLKESLTDPKPSEIEICLLQKEKDILQIHKEPETITNPDIRKKIRRKEADIDSDKIIESTNKLAHMPKIKIPKVGFSIKEEKLLRIDKEDRLPEDNVTLTKYKSSDANNENKFLETLKSKDVNDETQKTSTPQHNLELHTTTEKYAKLQECSIQYPQFQKTESTDFLHKAKKTDNEILIVRPETDEILKAMVTDKTDTFMQKQKDKPIANESEFPEWKLELPTVKIALFTKPEITFTSTNIIHQKTEEHIQQLHEQSKELDREQQRVLENTEKVCNNFQIWNTKFTSFDSIDTEKIQSNINSKHTHHTIEEEKENRRDINDLTNQILKDYRFLYVQTSTEGKEQEPDTSTASYQTALESKEVKHSGLEGAITFPKFQMPKFGAFPYTETIAAAAPIVIAETDVIQPAVAADVEAAVAPIEASALDVKAKVPDRESESAAWKMQVPSVKLPIFTKPDLKAPTVDLSLLSTDISIAKPEVQMEEHEAETKKLTVESEITPAVIEPGTAESSFKMPKIGMPSFGLFSRKGTRGQHETESSESEAEIPGTAVKGEHQVKQPELESKEGATVVGIPSSGDLEVKEEKSKAKRFKIKMPSFHKSPQKGKGLEEDILGEPHLEGETLLPEPKEIKVLDVGVSIEAKEPQIGITEQLDEISAETKGIDFTGPEGKIVFPKFEKPKFTVLPPEPRTIDATVIIVKPEADISLPTLTADVETMLSTAQPSLDDIYAKASQGESESAEYKIQMPIVKLSQFTKPDMKAPKVDISLPSVDIATLKSEVHTQELEGQSEPLKIEGQIEPAGIKEAVGSSFKMPKLKLPSFGPFSKKGTAGQLDVQTGHGDTKITMPSTLAEAEIQLSQTQDEKADVDVDSTELEIKGKKSKIKAPKIRKPSFGSSQPRAPEVDMVVQSAEGDLSLSKPDAEAKVEITSGEKTISFDPVKAAASEVHMRLPKAELPKLESTADATLPAVDVILSKHDIPEGDRKKLPDVSALIVETVKDFRVPDMQPSTEGKELEPEVATASSQRSLESKEVKHSGLEGAITFPKLQMPKFGAFPYTETIAAAAPIAIAKTDVIQPAVAADVEAAVAPIEASALDVKAKVPDRESESAAWKMQVPSVKLPIFIKPDLKAPTVDLSLPSIDVSIAKPEVQMEEHEAETKKLTVESEITPAVIEPGMAESSFKMPKIGLPSFGLFSRKGTRGQHETESSESEAEIPGTAVEGDHQVKQPELESKEGATVGKGLEEDILGEPHLEGETLLPEPEEIKALDVGVSIEAKEPQIGITEQLDEISAETKGIDFTGPEGKIVFPKFEKPKFTVLPPEPRTIDATVIIVKPEADISLPTLTADVETTLSTAEPSLDDIHAKASQGESESAEYKIQMPIVKLSQFTKPDMKAPKVDISLPSVDIATLKSEVHTQELEGQSEPLKIEGQIEPAGIEKEAVGSSFKMPKLKLPSFGPFSKKGTAGQLDVQAGPGDTKITMPSTLAEAEIQLSQTQDEKADIDVDSTELEIKGKKSIIKAPKIRKPSFGSSQPRAPEVDMVVQSAEGDLSLSKPDAEAKVEITSGEKTISFDPVKAAASEVHMHLPKAELPKLESTADATLPAVDVILSKHDIPEGDKKKLPDVSALIVETVKDFRVPDMQPSTEGKELEPEVATASSQRSLESKEVKHSGLEGAITFPKFQMPKFGAFPYTETIAAAAPIAIAETDVIQPAVAADVEAAVAPIEASALDVKAKVPDRESESAAWKMQVPSVKLPIFTKPDLKAPTLDLSLPSIDISIAKSEVQMEEHEAETKKLTVESEITPAVIEPGMAESSFKMPKIGLPSFGLFSRKGTRGQNETESSESEAEIPGTAVEGDHQVKQPELESKEGATVVGIPSSGDLEPKFTVLPPEPRTIDATVIIVKLEADISLPTLTADVETTLSTAEPSLDDIHAKASQGESESAEYKIQMPIVKLSQFTKPDMKAPKVDISLPSVDIATLKSEVHTQELEGQSEPLKIEGQIEPAGIEKQAVGSSFKMPKLKLPSFGPFSKKGTAGQLDVQAGPGDTKITMPSTLAEAEIQLSQTQFEKADIDEDSTELEIKGKKSIIKVPKIRKPSFGSSQPRAPEVDMGVQSAEGDLSLSKPDAEAKVEITSGEKTISFDPVKAAASEVHMHLPKAELPKLESIADATLPAVDVILSKHDIPEGDRKKLPDVSALIVETVKDFRVPDMQPSTEGKELEPEVATASSQRSLESKEVKHSGLEGAITFPKLQMPKFGAFPYTETIAAAAPIAIAETDVIQPAVAADVEAAVAPIEASALDVKAKVPDRESESAAWKMQVPSKVPSKCPKSALPSFGLFSRKGTRGQHETESSESEAEIPGTAVEGDHQVKQPELESKEGATVVGIPSSGDLEVKEEKSKAKRFKIKMPSFRKSPQKGKGLEEDILGEPHLEGETLLPEPKEIKALDVGVSIEAKEPQIGITEQLDEISAETKGIDFTGPERKIVFPKFEKPKFTVLPPEPRTIDATVIIVKPEADISLPTLTADVETTLSTAEPSLDDIHAKASQGESESAEYKIQMPIVKLSQFTKPDMKAPKVDISLPSVDIATLKSEVHTQELEGQSEPLKIEGQIEPAGIEKEAVGSSFKMPKLKLPSFGPFSKKGTAGQLDVQAGPGDTKITMPSTLAEAEIQLSQTQDEKADIDVDSTELEIKGKKSIIKVPKIRKPSFGSSQPRAPEVDMGVQSAEGDLSLSKPDAEAKVEITSGEKTISFDPVKAAASEVHMRLPKAELPKLESTADATLPAVDMILSKHDIPEGDRKKLPDVSALIVETVKVFRVPDMQPSTEGKELEPEVATASSQRSLESKEVKHSGLEGAITFPKLQMPKFGAFPYTETIAAAAPIAIAETDVIQPAVAADVEAAVAPIEASALDVKAKVPDRESESATWKMQVPSVKLPIFTKPDLKAPTIDLSLPSIDVSIAKPEVQMEEHEAETKKLTVESEITPAVIEPGMAESSFKMPKIGMPSFGLFSRKGTRGQHETESSESEAEIPGTAVEGDHQVKQPELESKEGATVVGIPSSGDLEVKEEKSKAKRFKIKIPSFRKSPQKGKGLEEDILGEPHLEGETLLPEPKEIKALDVGVSIEAKEPQIGITEQLDEISAETKGIDFTGPEGKIVFPKFEKPKFTVLPPEPRMIDASVIIVKPEADISLPTLTADVETTLSTAEPSLDDIHAKASQGESESAEYKIQMPIVKLSQFTKPDMKAPKVDISLPSVDIATLKSEVHTQELEGQSEPLKIEGQIEPAGIEKAGCREFF</sequence>
<dbReference type="InterPro" id="IPR001478">
    <property type="entry name" value="PDZ"/>
</dbReference>
<feature type="region of interest" description="Disordered" evidence="4">
    <location>
        <begin position="1188"/>
        <end position="1226"/>
    </location>
</feature>
<evidence type="ECO:0000313" key="7">
    <source>
        <dbReference type="RefSeq" id="XP_033809157.1"/>
    </source>
</evidence>
<name>A0A6P8RU83_GEOSA</name>
<dbReference type="PANTHER" id="PTHR23348:SF16">
    <property type="entry name" value="LEUCINE RICH REPEAT FAMILY PROTEIN"/>
    <property type="match status" value="1"/>
</dbReference>
<evidence type="ECO:0000313" key="6">
    <source>
        <dbReference type="Proteomes" id="UP000515159"/>
    </source>
</evidence>
<dbReference type="GO" id="GO:0043484">
    <property type="term" value="P:regulation of RNA splicing"/>
    <property type="evidence" value="ECO:0007669"/>
    <property type="project" value="TreeGrafter"/>
</dbReference>
<feature type="compositionally biased region" description="Basic and acidic residues" evidence="4">
    <location>
        <begin position="1212"/>
        <end position="1226"/>
    </location>
</feature>
<dbReference type="GeneID" id="117364250"/>
<dbReference type="InParanoid" id="A0A6P8RU83"/>
<dbReference type="KEGG" id="gsh:117364250"/>
<dbReference type="OrthoDB" id="447516at2759"/>
<feature type="compositionally biased region" description="Basic and acidic residues" evidence="4">
    <location>
        <begin position="1878"/>
        <end position="1892"/>
    </location>
</feature>
<feature type="region of interest" description="Disordered" evidence="4">
    <location>
        <begin position="2990"/>
        <end position="3019"/>
    </location>
</feature>
<dbReference type="InterPro" id="IPR036034">
    <property type="entry name" value="PDZ_sf"/>
</dbReference>
<feature type="region of interest" description="Disordered" evidence="4">
    <location>
        <begin position="225"/>
        <end position="245"/>
    </location>
</feature>
<gene>
    <name evidence="7" type="primary">AHNAK2</name>
</gene>
<protein>
    <submittedName>
        <fullName evidence="7">Protein AHNAK2</fullName>
    </submittedName>
</protein>
<feature type="region of interest" description="Disordered" evidence="4">
    <location>
        <begin position="585"/>
        <end position="628"/>
    </location>
</feature>
<dbReference type="SMART" id="SM00228">
    <property type="entry name" value="PDZ"/>
    <property type="match status" value="1"/>
</dbReference>
<evidence type="ECO:0000256" key="1">
    <source>
        <dbReference type="ARBA" id="ARBA00004123"/>
    </source>
</evidence>
<organism evidence="6 7">
    <name type="scientific">Geotrypetes seraphini</name>
    <name type="common">Gaboon caecilian</name>
    <name type="synonym">Caecilia seraphini</name>
    <dbReference type="NCBI Taxonomy" id="260995"/>
    <lineage>
        <taxon>Eukaryota</taxon>
        <taxon>Metazoa</taxon>
        <taxon>Chordata</taxon>
        <taxon>Craniata</taxon>
        <taxon>Vertebrata</taxon>
        <taxon>Euteleostomi</taxon>
        <taxon>Amphibia</taxon>
        <taxon>Gymnophiona</taxon>
        <taxon>Geotrypetes</taxon>
    </lineage>
</organism>
<feature type="region of interest" description="Disordered" evidence="4">
    <location>
        <begin position="1662"/>
        <end position="1690"/>
    </location>
</feature>
<reference evidence="7" key="1">
    <citation type="submission" date="2025-08" db="UniProtKB">
        <authorList>
            <consortium name="RefSeq"/>
        </authorList>
    </citation>
    <scope>IDENTIFICATION</scope>
</reference>
<feature type="region of interest" description="Disordered" evidence="4">
    <location>
        <begin position="3473"/>
        <end position="3499"/>
    </location>
</feature>
<feature type="region of interest" description="Disordered" evidence="4">
    <location>
        <begin position="2295"/>
        <end position="2323"/>
    </location>
</feature>
<dbReference type="SUPFAM" id="SSF50156">
    <property type="entry name" value="PDZ domain-like"/>
    <property type="match status" value="1"/>
</dbReference>
<dbReference type="RefSeq" id="XP_033809157.1">
    <property type="nucleotide sequence ID" value="XM_033953266.1"/>
</dbReference>
<dbReference type="GO" id="GO:0032287">
    <property type="term" value="P:peripheral nervous system myelin maintenance"/>
    <property type="evidence" value="ECO:0007669"/>
    <property type="project" value="TreeGrafter"/>
</dbReference>
<feature type="compositionally biased region" description="Basic and acidic residues" evidence="4">
    <location>
        <begin position="612"/>
        <end position="628"/>
    </location>
</feature>
<feature type="region of interest" description="Disordered" evidence="4">
    <location>
        <begin position="2484"/>
        <end position="2513"/>
    </location>
</feature>
<feature type="region of interest" description="Disordered" evidence="4">
    <location>
        <begin position="2864"/>
        <end position="2892"/>
    </location>
</feature>
<feature type="region of interest" description="Disordered" evidence="4">
    <location>
        <begin position="11"/>
        <end position="60"/>
    </location>
</feature>
<dbReference type="CTD" id="113146"/>
<proteinExistence type="predicted"/>
<feature type="region of interest" description="Disordered" evidence="4">
    <location>
        <begin position="3663"/>
        <end position="3686"/>
    </location>
</feature>
<feature type="domain" description="PDZ" evidence="5">
    <location>
        <begin position="110"/>
        <end position="177"/>
    </location>
</feature>
<feature type="compositionally biased region" description="Basic residues" evidence="4">
    <location>
        <begin position="233"/>
        <end position="243"/>
    </location>
</feature>
<keyword evidence="3" id="KW-0175">Coiled coil</keyword>
<keyword evidence="6" id="KW-1185">Reference proteome</keyword>